<reference evidence="3" key="2">
    <citation type="submission" date="2022-04" db="EMBL/GenBank/DDBJ databases">
        <title>Genomic draft of R. solanacearum strain IPO1609, a phylotype IIB1/biovar 2/race 3 strain isolated from potato in Europe.</title>
        <authorList>
            <person name="Boucher C."/>
            <person name="Carrere S."/>
            <person name="Dossat C."/>
            <person name="Elbaz M."/>
            <person name="Genin S."/>
            <person name="Gouzy J."/>
            <person name="Prior P."/>
            <person name="Segurens B."/>
            <person name="Wincker P."/>
        </authorList>
    </citation>
    <scope>NUCLEOTIDE SEQUENCE</scope>
    <source>
        <strain evidence="3">IPO1609</strain>
    </source>
</reference>
<feature type="compositionally biased region" description="Pro residues" evidence="1">
    <location>
        <begin position="165"/>
        <end position="185"/>
    </location>
</feature>
<proteinExistence type="predicted"/>
<feature type="region of interest" description="Disordered" evidence="1">
    <location>
        <begin position="164"/>
        <end position="185"/>
    </location>
</feature>
<feature type="region of interest" description="Disordered" evidence="1">
    <location>
        <begin position="123"/>
        <end position="146"/>
    </location>
</feature>
<gene>
    <name evidence="3" type="ORF">RSIPO_03709</name>
</gene>
<feature type="compositionally biased region" description="Polar residues" evidence="1">
    <location>
        <begin position="128"/>
        <end position="137"/>
    </location>
</feature>
<organism evidence="3 4">
    <name type="scientific">Ralstonia solanacearum IPO1609</name>
    <dbReference type="NCBI Taxonomy" id="564066"/>
    <lineage>
        <taxon>Bacteria</taxon>
        <taxon>Pseudomonadati</taxon>
        <taxon>Pseudomonadota</taxon>
        <taxon>Betaproteobacteria</taxon>
        <taxon>Burkholderiales</taxon>
        <taxon>Burkholderiaceae</taxon>
        <taxon>Ralstonia</taxon>
        <taxon>Ralstonia solanacearum species complex</taxon>
    </lineage>
</organism>
<accession>A0A7U7PQQ0</accession>
<dbReference type="EMBL" id="LN651281">
    <property type="protein sequence ID" value="CEJ17009.1"/>
    <property type="molecule type" value="Genomic_DNA"/>
</dbReference>
<keyword evidence="4" id="KW-1185">Reference proteome</keyword>
<evidence type="ECO:0000256" key="2">
    <source>
        <dbReference type="SAM" id="Phobius"/>
    </source>
</evidence>
<keyword evidence="2" id="KW-0472">Membrane</keyword>
<evidence type="ECO:0000256" key="1">
    <source>
        <dbReference type="SAM" id="MobiDB-lite"/>
    </source>
</evidence>
<keyword evidence="2 3" id="KW-0812">Transmembrane</keyword>
<name>A0A7U7PQQ0_RALSL</name>
<protein>
    <submittedName>
        <fullName evidence="3">Hypothetical transmembrane protein</fullName>
    </submittedName>
</protein>
<reference evidence="3" key="1">
    <citation type="submission" date="2014-11" db="EMBL/GenBank/DDBJ databases">
        <authorList>
            <person name="Genoscope - CEA"/>
        </authorList>
    </citation>
    <scope>NUCLEOTIDE SEQUENCE</scope>
    <source>
        <strain evidence="3">IPO1609</strain>
    </source>
</reference>
<evidence type="ECO:0000313" key="3">
    <source>
        <dbReference type="EMBL" id="CEJ17009.1"/>
    </source>
</evidence>
<keyword evidence="2" id="KW-1133">Transmembrane helix</keyword>
<feature type="transmembrane region" description="Helical" evidence="2">
    <location>
        <begin position="39"/>
        <end position="58"/>
    </location>
</feature>
<dbReference type="Proteomes" id="UP000053470">
    <property type="component" value="Unassembled WGS sequence"/>
</dbReference>
<dbReference type="AlphaFoldDB" id="A0A7U7PQQ0"/>
<evidence type="ECO:0000313" key="4">
    <source>
        <dbReference type="Proteomes" id="UP000053470"/>
    </source>
</evidence>
<sequence length="185" mass="19654">MRAQHDPVSIRPMSAPILSPSLLPERAFARGKRLRGVRWIMLVWCLLFTVSVFSATHFPDGQAADDVLVAMESVVDDVLGDGTPQPAVSKTASERTLAGTMGKLVKLPGQCVDTHLWLEKAQAAPDAPSSNAVTSDAPSDAPELWLPPPALPLAPALRVARARPAFPPFQPGPAPAPMLRPPAHA</sequence>